<feature type="region of interest" description="Disordered" evidence="1">
    <location>
        <begin position="50"/>
        <end position="72"/>
    </location>
</feature>
<sequence>MAAARLAIVSLAVSPALVVFALENVTSTRLSTTSDKILTTTAHLVTTTSLPTSTVRANESSSTSKPSTNSSVITTLSPTASSIVPSPSSTSVVSTSPPISDTIVSQPASITLQASSSHGFSTGAILGMAVGACAVIAALVMVVILRRRLRPPRELDCSPHISEFDSFHSRRGPHVAIKSSSSSEGPVMVEPAGSNLSSTCPDHLVHGPPAPSRVQQGPPSPADSIKTTFSL</sequence>
<feature type="signal peptide" evidence="3">
    <location>
        <begin position="1"/>
        <end position="21"/>
    </location>
</feature>
<comment type="caution">
    <text evidence="4">The sequence shown here is derived from an EMBL/GenBank/DDBJ whole genome shotgun (WGS) entry which is preliminary data.</text>
</comment>
<keyword evidence="3" id="KW-0732">Signal</keyword>
<keyword evidence="2" id="KW-0472">Membrane</keyword>
<accession>A0A6G0WI08</accession>
<feature type="transmembrane region" description="Helical" evidence="2">
    <location>
        <begin position="124"/>
        <end position="145"/>
    </location>
</feature>
<dbReference type="EMBL" id="VJMJ01000205">
    <property type="protein sequence ID" value="KAF0726835.1"/>
    <property type="molecule type" value="Genomic_DNA"/>
</dbReference>
<keyword evidence="5" id="KW-1185">Reference proteome</keyword>
<dbReference type="AlphaFoldDB" id="A0A6G0WI08"/>
<evidence type="ECO:0000313" key="5">
    <source>
        <dbReference type="Proteomes" id="UP000481153"/>
    </source>
</evidence>
<evidence type="ECO:0000256" key="1">
    <source>
        <dbReference type="SAM" id="MobiDB-lite"/>
    </source>
</evidence>
<protein>
    <submittedName>
        <fullName evidence="4">Uncharacterized protein</fullName>
    </submittedName>
</protein>
<reference evidence="4 5" key="1">
    <citation type="submission" date="2019-07" db="EMBL/GenBank/DDBJ databases">
        <title>Genomics analysis of Aphanomyces spp. identifies a new class of oomycete effector associated with host adaptation.</title>
        <authorList>
            <person name="Gaulin E."/>
        </authorList>
    </citation>
    <scope>NUCLEOTIDE SEQUENCE [LARGE SCALE GENOMIC DNA]</scope>
    <source>
        <strain evidence="4 5">ATCC 201684</strain>
    </source>
</reference>
<keyword evidence="2" id="KW-0812">Transmembrane</keyword>
<evidence type="ECO:0000256" key="3">
    <source>
        <dbReference type="SAM" id="SignalP"/>
    </source>
</evidence>
<feature type="chain" id="PRO_5026354992" evidence="3">
    <location>
        <begin position="22"/>
        <end position="231"/>
    </location>
</feature>
<evidence type="ECO:0000256" key="2">
    <source>
        <dbReference type="SAM" id="Phobius"/>
    </source>
</evidence>
<evidence type="ECO:0000313" key="4">
    <source>
        <dbReference type="EMBL" id="KAF0726835.1"/>
    </source>
</evidence>
<proteinExistence type="predicted"/>
<dbReference type="Proteomes" id="UP000481153">
    <property type="component" value="Unassembled WGS sequence"/>
</dbReference>
<name>A0A6G0WI08_9STRA</name>
<organism evidence="4 5">
    <name type="scientific">Aphanomyces euteiches</name>
    <dbReference type="NCBI Taxonomy" id="100861"/>
    <lineage>
        <taxon>Eukaryota</taxon>
        <taxon>Sar</taxon>
        <taxon>Stramenopiles</taxon>
        <taxon>Oomycota</taxon>
        <taxon>Saprolegniomycetes</taxon>
        <taxon>Saprolegniales</taxon>
        <taxon>Verrucalvaceae</taxon>
        <taxon>Aphanomyces</taxon>
    </lineage>
</organism>
<feature type="region of interest" description="Disordered" evidence="1">
    <location>
        <begin position="175"/>
        <end position="231"/>
    </location>
</feature>
<keyword evidence="2" id="KW-1133">Transmembrane helix</keyword>
<gene>
    <name evidence="4" type="ORF">Ae201684_014978</name>
</gene>